<feature type="compositionally biased region" description="Polar residues" evidence="1">
    <location>
        <begin position="19"/>
        <end position="29"/>
    </location>
</feature>
<organism evidence="2 3">
    <name type="scientific">Homarus americanus</name>
    <name type="common">American lobster</name>
    <dbReference type="NCBI Taxonomy" id="6706"/>
    <lineage>
        <taxon>Eukaryota</taxon>
        <taxon>Metazoa</taxon>
        <taxon>Ecdysozoa</taxon>
        <taxon>Arthropoda</taxon>
        <taxon>Crustacea</taxon>
        <taxon>Multicrustacea</taxon>
        <taxon>Malacostraca</taxon>
        <taxon>Eumalacostraca</taxon>
        <taxon>Eucarida</taxon>
        <taxon>Decapoda</taxon>
        <taxon>Pleocyemata</taxon>
        <taxon>Astacidea</taxon>
        <taxon>Nephropoidea</taxon>
        <taxon>Nephropidae</taxon>
        <taxon>Homarus</taxon>
    </lineage>
</organism>
<dbReference type="Proteomes" id="UP000747542">
    <property type="component" value="Unassembled WGS sequence"/>
</dbReference>
<feature type="region of interest" description="Disordered" evidence="1">
    <location>
        <begin position="1"/>
        <end position="47"/>
    </location>
</feature>
<evidence type="ECO:0000313" key="2">
    <source>
        <dbReference type="EMBL" id="KAG7167394.1"/>
    </source>
</evidence>
<feature type="region of interest" description="Disordered" evidence="1">
    <location>
        <begin position="339"/>
        <end position="368"/>
    </location>
</feature>
<proteinExistence type="predicted"/>
<feature type="compositionally biased region" description="Basic and acidic residues" evidence="1">
    <location>
        <begin position="1"/>
        <end position="18"/>
    </location>
</feature>
<dbReference type="EMBL" id="JAHLQT010021643">
    <property type="protein sequence ID" value="KAG7167394.1"/>
    <property type="molecule type" value="Genomic_DNA"/>
</dbReference>
<name>A0A8J5KAU8_HOMAM</name>
<evidence type="ECO:0000313" key="3">
    <source>
        <dbReference type="Proteomes" id="UP000747542"/>
    </source>
</evidence>
<sequence length="368" mass="40693">MEEEEKAKGEVLGGKHSDPSATGRCTVSVATEDDSDEASGDGVHEARGPDMKMMRVATVMGVVWVCLAGVVWAGEGGEWVGDGGEWVGTGGEWVGYGEEWVENAGEGVGWARDGREWVGDNVVWAEEEEDAAQGREWVGENAVWAEEEAQSREWVEDNVAWTKEAQEVEAQSREWVEDNVAWTKEAQEVEAQGREWVEDNVAWTKEAQEVEAQGRAWEEGVQYPGEIMYEGIMELGRQSTLLVLIVMSGGLGVGFLGRSLEAGNEMSWVEGNDLLFMTTYLVSDGIERYDCLNRLACLDDHKAQQLLTAAMMMIKGAKYLRPSTSRWPWAWRKLSTTGVREAPAAPATSARPYPASKPRPWLTTHAED</sequence>
<dbReference type="AlphaFoldDB" id="A0A8J5KAU8"/>
<protein>
    <submittedName>
        <fullName evidence="2">Uncharacterized protein</fullName>
    </submittedName>
</protein>
<gene>
    <name evidence="2" type="ORF">Hamer_G012843</name>
</gene>
<comment type="caution">
    <text evidence="2">The sequence shown here is derived from an EMBL/GenBank/DDBJ whole genome shotgun (WGS) entry which is preliminary data.</text>
</comment>
<accession>A0A8J5KAU8</accession>
<reference evidence="2" key="1">
    <citation type="journal article" date="2021" name="Sci. Adv.">
        <title>The American lobster genome reveals insights on longevity, neural, and immune adaptations.</title>
        <authorList>
            <person name="Polinski J.M."/>
            <person name="Zimin A.V."/>
            <person name="Clark K.F."/>
            <person name="Kohn A.B."/>
            <person name="Sadowski N."/>
            <person name="Timp W."/>
            <person name="Ptitsyn A."/>
            <person name="Khanna P."/>
            <person name="Romanova D.Y."/>
            <person name="Williams P."/>
            <person name="Greenwood S.J."/>
            <person name="Moroz L.L."/>
            <person name="Walt D.R."/>
            <person name="Bodnar A.G."/>
        </authorList>
    </citation>
    <scope>NUCLEOTIDE SEQUENCE</scope>
    <source>
        <strain evidence="2">GMGI-L3</strain>
    </source>
</reference>
<evidence type="ECO:0000256" key="1">
    <source>
        <dbReference type="SAM" id="MobiDB-lite"/>
    </source>
</evidence>
<keyword evidence="3" id="KW-1185">Reference proteome</keyword>